<dbReference type="PANTHER" id="PTHR45138">
    <property type="entry name" value="REGULATORY COMPONENTS OF SENSORY TRANSDUCTION SYSTEM"/>
    <property type="match status" value="1"/>
</dbReference>
<dbReference type="PROSITE" id="PS50887">
    <property type="entry name" value="GGDEF"/>
    <property type="match status" value="1"/>
</dbReference>
<dbReference type="PANTHER" id="PTHR45138:SF9">
    <property type="entry name" value="DIGUANYLATE CYCLASE DGCM-RELATED"/>
    <property type="match status" value="1"/>
</dbReference>
<dbReference type="GO" id="GO:0043709">
    <property type="term" value="P:cell adhesion involved in single-species biofilm formation"/>
    <property type="evidence" value="ECO:0007669"/>
    <property type="project" value="TreeGrafter"/>
</dbReference>
<evidence type="ECO:0000313" key="4">
    <source>
        <dbReference type="Proteomes" id="UP000231550"/>
    </source>
</evidence>
<dbReference type="Pfam" id="PF00990">
    <property type="entry name" value="GGDEF"/>
    <property type="match status" value="1"/>
</dbReference>
<feature type="coiled-coil region" evidence="1">
    <location>
        <begin position="12"/>
        <end position="56"/>
    </location>
</feature>
<evidence type="ECO:0000313" key="3">
    <source>
        <dbReference type="EMBL" id="PIQ73934.1"/>
    </source>
</evidence>
<evidence type="ECO:0000259" key="2">
    <source>
        <dbReference type="PROSITE" id="PS50887"/>
    </source>
</evidence>
<protein>
    <recommendedName>
        <fullName evidence="2">GGDEF domain-containing protein</fullName>
    </recommendedName>
</protein>
<dbReference type="InterPro" id="IPR029787">
    <property type="entry name" value="Nucleotide_cyclase"/>
</dbReference>
<dbReference type="SUPFAM" id="SSF55073">
    <property type="entry name" value="Nucleotide cyclase"/>
    <property type="match status" value="1"/>
</dbReference>
<feature type="domain" description="GGDEF" evidence="2">
    <location>
        <begin position="95"/>
        <end position="229"/>
    </location>
</feature>
<evidence type="ECO:0000256" key="1">
    <source>
        <dbReference type="SAM" id="Coils"/>
    </source>
</evidence>
<dbReference type="CDD" id="cd01949">
    <property type="entry name" value="GGDEF"/>
    <property type="match status" value="1"/>
</dbReference>
<dbReference type="GO" id="GO:0052621">
    <property type="term" value="F:diguanylate cyclase activity"/>
    <property type="evidence" value="ECO:0007669"/>
    <property type="project" value="TreeGrafter"/>
</dbReference>
<gene>
    <name evidence="3" type="ORF">COV85_04845</name>
</gene>
<dbReference type="SMART" id="SM00267">
    <property type="entry name" value="GGDEF"/>
    <property type="match status" value="1"/>
</dbReference>
<dbReference type="Gene3D" id="3.30.70.270">
    <property type="match status" value="1"/>
</dbReference>
<dbReference type="InterPro" id="IPR000160">
    <property type="entry name" value="GGDEF_dom"/>
</dbReference>
<dbReference type="NCBIfam" id="TIGR00254">
    <property type="entry name" value="GGDEF"/>
    <property type="match status" value="1"/>
</dbReference>
<accession>A0A2H0KR96</accession>
<name>A0A2H0KR96_9BACT</name>
<dbReference type="GO" id="GO:1902201">
    <property type="term" value="P:negative regulation of bacterial-type flagellum-dependent cell motility"/>
    <property type="evidence" value="ECO:0007669"/>
    <property type="project" value="TreeGrafter"/>
</dbReference>
<reference evidence="3 4" key="1">
    <citation type="submission" date="2017-09" db="EMBL/GenBank/DDBJ databases">
        <title>Depth-based differentiation of microbial function through sediment-hosted aquifers and enrichment of novel symbionts in the deep terrestrial subsurface.</title>
        <authorList>
            <person name="Probst A.J."/>
            <person name="Ladd B."/>
            <person name="Jarett J.K."/>
            <person name="Geller-Mcgrath D.E."/>
            <person name="Sieber C.M."/>
            <person name="Emerson J.B."/>
            <person name="Anantharaman K."/>
            <person name="Thomas B.C."/>
            <person name="Malmstrom R."/>
            <person name="Stieglmeier M."/>
            <person name="Klingl A."/>
            <person name="Woyke T."/>
            <person name="Ryan C.M."/>
            <person name="Banfield J.F."/>
        </authorList>
    </citation>
    <scope>NUCLEOTIDE SEQUENCE [LARGE SCALE GENOMIC DNA]</scope>
    <source>
        <strain evidence="3">CG11_big_fil_rev_8_21_14_0_20_44_10</strain>
    </source>
</reference>
<dbReference type="GO" id="GO:0005886">
    <property type="term" value="C:plasma membrane"/>
    <property type="evidence" value="ECO:0007669"/>
    <property type="project" value="TreeGrafter"/>
</dbReference>
<dbReference type="AlphaFoldDB" id="A0A2H0KR96"/>
<sequence>MNEGSPEKNNTVDELIIHLDGLKQQVEELSRKNESLKTENEIFKKEKAELEQLATKDKLTCLYNRRGIEEEIEKCVEAITNGREYREKRGLPQMQSVGVLLLDIDKFKQVNDTNGHPAGDAVLKKVAAICAAQVRDFDRAGRWGGEEFVIILPQGDEGQTRMVAERIRQTIENTVIEFNGREIKVTISAGVAEYGVDTSETWEEVFKKVDRALYRAKNQGRNQVVGVKELQEQEQ</sequence>
<dbReference type="FunFam" id="3.30.70.270:FF:000001">
    <property type="entry name" value="Diguanylate cyclase domain protein"/>
    <property type="match status" value="1"/>
</dbReference>
<dbReference type="Proteomes" id="UP000231550">
    <property type="component" value="Unassembled WGS sequence"/>
</dbReference>
<dbReference type="InterPro" id="IPR043128">
    <property type="entry name" value="Rev_trsase/Diguanyl_cyclase"/>
</dbReference>
<keyword evidence="1" id="KW-0175">Coiled coil</keyword>
<dbReference type="InterPro" id="IPR050469">
    <property type="entry name" value="Diguanylate_Cyclase"/>
</dbReference>
<dbReference type="EMBL" id="PCVN01000131">
    <property type="protein sequence ID" value="PIQ73934.1"/>
    <property type="molecule type" value="Genomic_DNA"/>
</dbReference>
<organism evidence="3 4">
    <name type="scientific">Candidatus Portnoybacteria bacterium CG11_big_fil_rev_8_21_14_0_20_44_10</name>
    <dbReference type="NCBI Taxonomy" id="1974818"/>
    <lineage>
        <taxon>Bacteria</taxon>
        <taxon>Candidatus Portnoyibacteriota</taxon>
    </lineage>
</organism>
<comment type="caution">
    <text evidence="3">The sequence shown here is derived from an EMBL/GenBank/DDBJ whole genome shotgun (WGS) entry which is preliminary data.</text>
</comment>
<proteinExistence type="predicted"/>